<keyword evidence="1" id="KW-0378">Hydrolase</keyword>
<evidence type="ECO:0000313" key="3">
    <source>
        <dbReference type="EMBL" id="MBB5964219.1"/>
    </source>
</evidence>
<dbReference type="RefSeq" id="WP_184942869.1">
    <property type="nucleotide sequence ID" value="NZ_JACHJJ010000010.1"/>
</dbReference>
<accession>A0A841D413</accession>
<dbReference type="CDD" id="cd01014">
    <property type="entry name" value="nicotinamidase_related"/>
    <property type="match status" value="1"/>
</dbReference>
<dbReference type="PANTHER" id="PTHR43540:SF6">
    <property type="entry name" value="ISOCHORISMATASE-LIKE DOMAIN-CONTAINING PROTEIN"/>
    <property type="match status" value="1"/>
</dbReference>
<evidence type="ECO:0000256" key="1">
    <source>
        <dbReference type="ARBA" id="ARBA00022801"/>
    </source>
</evidence>
<dbReference type="InterPro" id="IPR000868">
    <property type="entry name" value="Isochorismatase-like_dom"/>
</dbReference>
<proteinExistence type="predicted"/>
<dbReference type="EMBL" id="JACHJJ010000010">
    <property type="protein sequence ID" value="MBB5964219.1"/>
    <property type="molecule type" value="Genomic_DNA"/>
</dbReference>
<dbReference type="AlphaFoldDB" id="A0A841D413"/>
<comment type="caution">
    <text evidence="3">The sequence shown here is derived from an EMBL/GenBank/DDBJ whole genome shotgun (WGS) entry which is preliminary data.</text>
</comment>
<reference evidence="3 4" key="1">
    <citation type="submission" date="2020-08" db="EMBL/GenBank/DDBJ databases">
        <title>Genomic Encyclopedia of Type Strains, Phase III (KMG-III): the genomes of soil and plant-associated and newly described type strains.</title>
        <authorList>
            <person name="Whitman W."/>
        </authorList>
    </citation>
    <scope>NUCLEOTIDE SEQUENCE [LARGE SCALE GENOMIC DNA]</scope>
    <source>
        <strain evidence="3 4">CECT 3303</strain>
    </source>
</reference>
<protein>
    <submittedName>
        <fullName evidence="3">Nicotinamidase-related amidase</fullName>
    </submittedName>
</protein>
<sequence length="188" mass="20279">MTTLPDRPNTALLVIDVQNGVVAGAHNRDGVIANINTLLDRARAEGAPVVWVQHSDEELERGSEGWQYVPELVRRETEPLVHKTYGDSFEDTDLEALLAERGVGRLVVTGAQTDACIRSTLHGAIVRGYDVTLVGDAHTTEDFSQYGAPTPEQVITHTNLYWRWQSAPGRSGGTVDTAEVTFAAGGAG</sequence>
<dbReference type="InterPro" id="IPR050272">
    <property type="entry name" value="Isochorismatase-like_hydrls"/>
</dbReference>
<evidence type="ECO:0000259" key="2">
    <source>
        <dbReference type="Pfam" id="PF00857"/>
    </source>
</evidence>
<keyword evidence="4" id="KW-1185">Reference proteome</keyword>
<dbReference type="Gene3D" id="3.40.50.850">
    <property type="entry name" value="Isochorismatase-like"/>
    <property type="match status" value="1"/>
</dbReference>
<dbReference type="Proteomes" id="UP000562352">
    <property type="component" value="Unassembled WGS sequence"/>
</dbReference>
<feature type="domain" description="Isochorismatase-like" evidence="2">
    <location>
        <begin position="10"/>
        <end position="140"/>
    </location>
</feature>
<dbReference type="Pfam" id="PF00857">
    <property type="entry name" value="Isochorismatase"/>
    <property type="match status" value="1"/>
</dbReference>
<gene>
    <name evidence="3" type="ORF">FHS22_003502</name>
</gene>
<dbReference type="SUPFAM" id="SSF52499">
    <property type="entry name" value="Isochorismatase-like hydrolases"/>
    <property type="match status" value="1"/>
</dbReference>
<dbReference type="PANTHER" id="PTHR43540">
    <property type="entry name" value="PEROXYUREIDOACRYLATE/UREIDOACRYLATE AMIDOHYDROLASE-RELATED"/>
    <property type="match status" value="1"/>
</dbReference>
<organism evidence="3 4">
    <name type="scientific">Planomonospora venezuelensis</name>
    <dbReference type="NCBI Taxonomy" id="1999"/>
    <lineage>
        <taxon>Bacteria</taxon>
        <taxon>Bacillati</taxon>
        <taxon>Actinomycetota</taxon>
        <taxon>Actinomycetes</taxon>
        <taxon>Streptosporangiales</taxon>
        <taxon>Streptosporangiaceae</taxon>
        <taxon>Planomonospora</taxon>
    </lineage>
</organism>
<evidence type="ECO:0000313" key="4">
    <source>
        <dbReference type="Proteomes" id="UP000562352"/>
    </source>
</evidence>
<dbReference type="InterPro" id="IPR036380">
    <property type="entry name" value="Isochorismatase-like_sf"/>
</dbReference>
<dbReference type="GO" id="GO:0016787">
    <property type="term" value="F:hydrolase activity"/>
    <property type="evidence" value="ECO:0007669"/>
    <property type="project" value="UniProtKB-KW"/>
</dbReference>
<name>A0A841D413_PLAVE</name>